<feature type="domain" description="HTH LytTR-type" evidence="1">
    <location>
        <begin position="11"/>
        <end position="108"/>
    </location>
</feature>
<name>A0A316EF65_9BACT</name>
<sequence length="108" mass="12691">MQKTIANLFGMPLILGNKVKYYTNEILYFEGDINYTWIHFKSGQSKIVAHTLLFIQQKTESENFTRISRKHLVNRKFIVEVGSDYVVLANKTVLPIARRRRRNFLLGE</sequence>
<dbReference type="Gene3D" id="2.40.50.1020">
    <property type="entry name" value="LytTr DNA-binding domain"/>
    <property type="match status" value="1"/>
</dbReference>
<evidence type="ECO:0000259" key="1">
    <source>
        <dbReference type="PROSITE" id="PS50930"/>
    </source>
</evidence>
<dbReference type="Proteomes" id="UP000245489">
    <property type="component" value="Unassembled WGS sequence"/>
</dbReference>
<protein>
    <submittedName>
        <fullName evidence="2">LytTr DNA-binding domain-containing protein</fullName>
    </submittedName>
</protein>
<dbReference type="SMART" id="SM00850">
    <property type="entry name" value="LytTR"/>
    <property type="match status" value="1"/>
</dbReference>
<proteinExistence type="predicted"/>
<dbReference type="EMBL" id="QGGO01000002">
    <property type="protein sequence ID" value="PWK28882.1"/>
    <property type="molecule type" value="Genomic_DNA"/>
</dbReference>
<comment type="caution">
    <text evidence="2">The sequence shown here is derived from an EMBL/GenBank/DDBJ whole genome shotgun (WGS) entry which is preliminary data.</text>
</comment>
<dbReference type="OrthoDB" id="1430683at2"/>
<evidence type="ECO:0000313" key="3">
    <source>
        <dbReference type="Proteomes" id="UP000245489"/>
    </source>
</evidence>
<dbReference type="PROSITE" id="PS50930">
    <property type="entry name" value="HTH_LYTTR"/>
    <property type="match status" value="1"/>
</dbReference>
<keyword evidence="2" id="KW-0238">DNA-binding</keyword>
<reference evidence="2 3" key="1">
    <citation type="submission" date="2018-05" db="EMBL/GenBank/DDBJ databases">
        <title>Genomic Encyclopedia of Archaeal and Bacterial Type Strains, Phase II (KMG-II): from individual species to whole genera.</title>
        <authorList>
            <person name="Goeker M."/>
        </authorList>
    </citation>
    <scope>NUCLEOTIDE SEQUENCE [LARGE SCALE GENOMIC DNA]</scope>
    <source>
        <strain evidence="2 3">DSM 22214</strain>
    </source>
</reference>
<dbReference type="GO" id="GO:0003677">
    <property type="term" value="F:DNA binding"/>
    <property type="evidence" value="ECO:0007669"/>
    <property type="project" value="UniProtKB-KW"/>
</dbReference>
<keyword evidence="3" id="KW-1185">Reference proteome</keyword>
<organism evidence="2 3">
    <name type="scientific">Arcicella aurantiaca</name>
    <dbReference type="NCBI Taxonomy" id="591202"/>
    <lineage>
        <taxon>Bacteria</taxon>
        <taxon>Pseudomonadati</taxon>
        <taxon>Bacteroidota</taxon>
        <taxon>Cytophagia</taxon>
        <taxon>Cytophagales</taxon>
        <taxon>Flectobacillaceae</taxon>
        <taxon>Arcicella</taxon>
    </lineage>
</organism>
<dbReference type="InterPro" id="IPR007492">
    <property type="entry name" value="LytTR_DNA-bd_dom"/>
</dbReference>
<evidence type="ECO:0000313" key="2">
    <source>
        <dbReference type="EMBL" id="PWK28882.1"/>
    </source>
</evidence>
<gene>
    <name evidence="2" type="ORF">LV89_00435</name>
</gene>
<dbReference type="AlphaFoldDB" id="A0A316EF65"/>
<accession>A0A316EF65</accession>
<dbReference type="RefSeq" id="WP_109741221.1">
    <property type="nucleotide sequence ID" value="NZ_QGGO01000002.1"/>
</dbReference>
<dbReference type="Pfam" id="PF04397">
    <property type="entry name" value="LytTR"/>
    <property type="match status" value="1"/>
</dbReference>